<evidence type="ECO:0000256" key="1">
    <source>
        <dbReference type="ARBA" id="ARBA00004651"/>
    </source>
</evidence>
<feature type="transmembrane region" description="Helical" evidence="14">
    <location>
        <begin position="6"/>
        <end position="32"/>
    </location>
</feature>
<evidence type="ECO:0000256" key="13">
    <source>
        <dbReference type="ARBA" id="ARBA00047107"/>
    </source>
</evidence>
<evidence type="ECO:0000256" key="15">
    <source>
        <dbReference type="SAM" id="MobiDB-lite"/>
    </source>
</evidence>
<proteinExistence type="inferred from homology"/>
<dbReference type="InterPro" id="IPR017452">
    <property type="entry name" value="GPCR_Rhodpsn_7TM"/>
</dbReference>
<keyword evidence="4" id="KW-0832">Ubl conjugation</keyword>
<evidence type="ECO:0000256" key="9">
    <source>
        <dbReference type="ARBA" id="ARBA00023170"/>
    </source>
</evidence>
<feature type="compositionally biased region" description="Basic and acidic residues" evidence="15">
    <location>
        <begin position="396"/>
        <end position="407"/>
    </location>
</feature>
<feature type="compositionally biased region" description="Basic residues" evidence="15">
    <location>
        <begin position="381"/>
        <end position="395"/>
    </location>
</feature>
<reference evidence="17" key="2">
    <citation type="submission" date="2014-03" db="EMBL/GenBank/DDBJ databases">
        <authorList>
            <person name="Genoscope - CEA"/>
        </authorList>
    </citation>
    <scope>NUCLEOTIDE SEQUENCE</scope>
</reference>
<dbReference type="GO" id="GO:0001609">
    <property type="term" value="F:G protein-coupled adenosine receptor activity"/>
    <property type="evidence" value="ECO:0007669"/>
    <property type="project" value="UniProtKB-UniRule"/>
</dbReference>
<reference evidence="17" key="1">
    <citation type="journal article" date="2014" name="Nat. Commun.">
        <title>The rainbow trout genome provides novel insights into evolution after whole-genome duplication in vertebrates.</title>
        <authorList>
            <person name="Berthelot C."/>
            <person name="Brunet F."/>
            <person name="Chalopin D."/>
            <person name="Juanchich A."/>
            <person name="Bernard M."/>
            <person name="Noel B."/>
            <person name="Bento P."/>
            <person name="Da Silva C."/>
            <person name="Labadie K."/>
            <person name="Alberti A."/>
            <person name="Aury J.M."/>
            <person name="Louis A."/>
            <person name="Dehais P."/>
            <person name="Bardou P."/>
            <person name="Montfort J."/>
            <person name="Klopp C."/>
            <person name="Cabau C."/>
            <person name="Gaspin C."/>
            <person name="Thorgaard G.H."/>
            <person name="Boussaha M."/>
            <person name="Quillet E."/>
            <person name="Guyomard R."/>
            <person name="Galiana D."/>
            <person name="Bobe J."/>
            <person name="Volff J.N."/>
            <person name="Genet C."/>
            <person name="Wincker P."/>
            <person name="Jaillon O."/>
            <person name="Roest Crollius H."/>
            <person name="Guiguen Y."/>
        </authorList>
    </citation>
    <scope>NUCLEOTIDE SEQUENCE [LARGE SCALE GENOMIC DNA]</scope>
</reference>
<feature type="domain" description="G-protein coupled receptors family 1 profile" evidence="16">
    <location>
        <begin position="24"/>
        <end position="185"/>
    </location>
</feature>
<dbReference type="PRINTS" id="PR00553">
    <property type="entry name" value="ADENOSINA2AR"/>
</dbReference>
<keyword evidence="5 14" id="KW-1133">Transmembrane helix</keyword>
<dbReference type="PROSITE" id="PS00237">
    <property type="entry name" value="G_PROTEIN_RECEP_F1_1"/>
    <property type="match status" value="1"/>
</dbReference>
<evidence type="ECO:0000313" key="17">
    <source>
        <dbReference type="EMBL" id="CDQ65047.1"/>
    </source>
</evidence>
<dbReference type="PRINTS" id="PR00237">
    <property type="entry name" value="GPCRRHODOPSN"/>
</dbReference>
<evidence type="ECO:0000313" key="18">
    <source>
        <dbReference type="Proteomes" id="UP000193380"/>
    </source>
</evidence>
<dbReference type="InterPro" id="IPR001634">
    <property type="entry name" value="Adenosn_rcpt"/>
</dbReference>
<dbReference type="Pfam" id="PF00001">
    <property type="entry name" value="7tm_1"/>
    <property type="match status" value="1"/>
</dbReference>
<evidence type="ECO:0000256" key="5">
    <source>
        <dbReference type="ARBA" id="ARBA00022989"/>
    </source>
</evidence>
<comment type="similarity">
    <text evidence="14">Belongs to the G-protein coupled receptor 1 family.</text>
</comment>
<keyword evidence="6 14" id="KW-0297">G-protein coupled receptor</keyword>
<feature type="transmembrane region" description="Helical" evidence="14">
    <location>
        <begin position="79"/>
        <end position="101"/>
    </location>
</feature>
<comment type="subcellular location">
    <subcellularLocation>
        <location evidence="1 14">Cell membrane</location>
        <topology evidence="1 14">Multi-pass membrane protein</topology>
    </subcellularLocation>
</comment>
<evidence type="ECO:0000256" key="14">
    <source>
        <dbReference type="RuleBase" id="RU201114"/>
    </source>
</evidence>
<keyword evidence="11 14" id="KW-0807">Transducer</keyword>
<accession>A0A060WD15</accession>
<comment type="subunit">
    <text evidence="13">Interacts (via cytoplasmic C-terminal domain) with USP4; the interaction is direct. May interact with DRD4. Interacts with NECAB2. Interacts (via cytoplasmic C-terminal domain) with GAS2L2; interaction enhances receptor-mediated adenylyl cyclase activity.</text>
</comment>
<comment type="function">
    <text evidence="12 14">Receptor for adenosine. The activity of this receptor is mediated by G proteins which activate adenylyl cyclase.</text>
</comment>
<dbReference type="PaxDb" id="8022-A0A060WD15"/>
<dbReference type="InterPro" id="IPR039471">
    <property type="entry name" value="CXorf65-like"/>
</dbReference>
<dbReference type="PANTHER" id="PTHR24246">
    <property type="entry name" value="OLFACTORY RECEPTOR AND ADENOSINE RECEPTOR"/>
    <property type="match status" value="1"/>
</dbReference>
<protein>
    <recommendedName>
        <fullName evidence="14">Adenosine receptor A2</fullName>
    </recommendedName>
</protein>
<dbReference type="GO" id="GO:0005886">
    <property type="term" value="C:plasma membrane"/>
    <property type="evidence" value="ECO:0007669"/>
    <property type="project" value="UniProtKB-SubCell"/>
</dbReference>
<name>A0A060WD15_ONCMY</name>
<feature type="transmembrane region" description="Helical" evidence="14">
    <location>
        <begin position="44"/>
        <end position="67"/>
    </location>
</feature>
<evidence type="ECO:0000256" key="8">
    <source>
        <dbReference type="ARBA" id="ARBA00023157"/>
    </source>
</evidence>
<sequence length="407" mass="44264">MLNDASSVIYIVLELLIAILSVLGNVLVCWAVCLNSNLQNITNFFVVSLAVADIAVGVLGIPFAIVISTGFCSNFYGCLFIACFVLVLTQSSIFSLLAIAIDRYIAITIPLRYNSLVTGQRAKGIIAVCWVLSIIIGLTPMLGWNKSTERPNSTCSPGLMECLFEEVVVMDYMVYFNFFAFPLHPAEGGPGGQVAGHHRGSVCHLLAAAAHHQLLHPVLPSVCPPTPVDNIRGHHPLPRQLGGQPLHLCIPHPGVPSHLQEDHPPPLPGPPPPAAPSVNVTLQMYSTDHVDLMDRTGELVNLSVKEKSMEQASSLMKERHSYVLIRICRGDGTEGQKYVPLLNDLDKSHPELAEVLKKLSNPCKEQKKKGGPSRKGSVNQIRRKPTAGNKKSHPGRLKDMKKGEEEG</sequence>
<dbReference type="PROSITE" id="PS50262">
    <property type="entry name" value="G_PROTEIN_RECEP_F1_2"/>
    <property type="match status" value="1"/>
</dbReference>
<evidence type="ECO:0000256" key="6">
    <source>
        <dbReference type="ARBA" id="ARBA00023040"/>
    </source>
</evidence>
<evidence type="ECO:0000256" key="10">
    <source>
        <dbReference type="ARBA" id="ARBA00023180"/>
    </source>
</evidence>
<dbReference type="Proteomes" id="UP000193380">
    <property type="component" value="Unassembled WGS sequence"/>
</dbReference>
<dbReference type="EMBL" id="FR904492">
    <property type="protein sequence ID" value="CDQ65047.1"/>
    <property type="molecule type" value="Genomic_DNA"/>
</dbReference>
<evidence type="ECO:0000256" key="11">
    <source>
        <dbReference type="ARBA" id="ARBA00023224"/>
    </source>
</evidence>
<dbReference type="STRING" id="8022.A0A060WD15"/>
<dbReference type="SUPFAM" id="SSF81321">
    <property type="entry name" value="Family A G protein-coupled receptor-like"/>
    <property type="match status" value="1"/>
</dbReference>
<evidence type="ECO:0000256" key="3">
    <source>
        <dbReference type="ARBA" id="ARBA00022692"/>
    </source>
</evidence>
<dbReference type="AlphaFoldDB" id="A0A060WD15"/>
<feature type="region of interest" description="Disordered" evidence="15">
    <location>
        <begin position="359"/>
        <end position="407"/>
    </location>
</feature>
<dbReference type="PANTHER" id="PTHR24246:SF47">
    <property type="entry name" value="ADENOSINE RECEPTOR A2A"/>
    <property type="match status" value="1"/>
</dbReference>
<keyword evidence="8 14" id="KW-1015">Disulfide bond</keyword>
<keyword evidence="7 14" id="KW-0472">Membrane</keyword>
<keyword evidence="3 14" id="KW-0812">Transmembrane</keyword>
<evidence type="ECO:0000256" key="2">
    <source>
        <dbReference type="ARBA" id="ARBA00022475"/>
    </source>
</evidence>
<organism evidence="17 18">
    <name type="scientific">Oncorhynchus mykiss</name>
    <name type="common">Rainbow trout</name>
    <name type="synonym">Salmo gairdneri</name>
    <dbReference type="NCBI Taxonomy" id="8022"/>
    <lineage>
        <taxon>Eukaryota</taxon>
        <taxon>Metazoa</taxon>
        <taxon>Chordata</taxon>
        <taxon>Craniata</taxon>
        <taxon>Vertebrata</taxon>
        <taxon>Euteleostomi</taxon>
        <taxon>Actinopterygii</taxon>
        <taxon>Neopterygii</taxon>
        <taxon>Teleostei</taxon>
        <taxon>Protacanthopterygii</taxon>
        <taxon>Salmoniformes</taxon>
        <taxon>Salmonidae</taxon>
        <taxon>Salmoninae</taxon>
        <taxon>Oncorhynchus</taxon>
    </lineage>
</organism>
<dbReference type="PRINTS" id="PR00424">
    <property type="entry name" value="ADENOSINER"/>
</dbReference>
<evidence type="ECO:0000256" key="12">
    <source>
        <dbReference type="ARBA" id="ARBA00024642"/>
    </source>
</evidence>
<dbReference type="Gene3D" id="1.20.1070.10">
    <property type="entry name" value="Rhodopsin 7-helix transmembrane proteins"/>
    <property type="match status" value="1"/>
</dbReference>
<evidence type="ECO:0000256" key="4">
    <source>
        <dbReference type="ARBA" id="ARBA00022843"/>
    </source>
</evidence>
<dbReference type="InterPro" id="IPR001513">
    <property type="entry name" value="Adeno_A2A_rcpt"/>
</dbReference>
<feature type="transmembrane region" description="Helical" evidence="14">
    <location>
        <begin position="122"/>
        <end position="144"/>
    </location>
</feature>
<evidence type="ECO:0000259" key="16">
    <source>
        <dbReference type="PROSITE" id="PS50262"/>
    </source>
</evidence>
<dbReference type="InterPro" id="IPR000276">
    <property type="entry name" value="GPCR_Rhodpsn"/>
</dbReference>
<gene>
    <name evidence="17" type="ORF">GSONMT00072489001</name>
</gene>
<keyword evidence="2 14" id="KW-1003">Cell membrane</keyword>
<dbReference type="GO" id="GO:0007189">
    <property type="term" value="P:adenylate cyclase-activating G protein-coupled receptor signaling pathway"/>
    <property type="evidence" value="ECO:0007669"/>
    <property type="project" value="TreeGrafter"/>
</dbReference>
<evidence type="ECO:0000256" key="7">
    <source>
        <dbReference type="ARBA" id="ARBA00023136"/>
    </source>
</evidence>
<dbReference type="Pfam" id="PF15874">
    <property type="entry name" value="Il2rg"/>
    <property type="match status" value="1"/>
</dbReference>
<keyword evidence="10 14" id="KW-0325">Glycoprotein</keyword>
<keyword evidence="9 14" id="KW-0675">Receptor</keyword>